<dbReference type="GO" id="GO:0004326">
    <property type="term" value="F:tetrahydrofolylpolyglutamate synthase activity"/>
    <property type="evidence" value="ECO:0007669"/>
    <property type="project" value="UniProtKB-EC"/>
</dbReference>
<feature type="non-terminal residue" evidence="11">
    <location>
        <position position="324"/>
    </location>
</feature>
<proteinExistence type="inferred from homology"/>
<name>A0A382EA02_9ZZZZ</name>
<dbReference type="PANTHER" id="PTHR11136">
    <property type="entry name" value="FOLYLPOLYGLUTAMATE SYNTHASE-RELATED"/>
    <property type="match status" value="1"/>
</dbReference>
<dbReference type="InterPro" id="IPR018109">
    <property type="entry name" value="Folylpolyglutamate_synth_CS"/>
</dbReference>
<evidence type="ECO:0000256" key="2">
    <source>
        <dbReference type="ARBA" id="ARBA00008276"/>
    </source>
</evidence>
<gene>
    <name evidence="11" type="ORF">METZ01_LOCUS200362</name>
</gene>
<dbReference type="FunFam" id="3.40.1190.10:FF:000011">
    <property type="entry name" value="Folylpolyglutamate synthase/dihydrofolate synthase"/>
    <property type="match status" value="1"/>
</dbReference>
<dbReference type="InterPro" id="IPR036615">
    <property type="entry name" value="Mur_ligase_C_dom_sf"/>
</dbReference>
<dbReference type="PANTHER" id="PTHR11136:SF0">
    <property type="entry name" value="DIHYDROFOLATE SYNTHETASE-RELATED"/>
    <property type="match status" value="1"/>
</dbReference>
<keyword evidence="8" id="KW-0460">Magnesium</keyword>
<dbReference type="GO" id="GO:0008841">
    <property type="term" value="F:dihydrofolate synthase activity"/>
    <property type="evidence" value="ECO:0007669"/>
    <property type="project" value="TreeGrafter"/>
</dbReference>
<feature type="domain" description="Mur ligase central" evidence="10">
    <location>
        <begin position="47"/>
        <end position="269"/>
    </location>
</feature>
<dbReference type="SUPFAM" id="SSF53244">
    <property type="entry name" value="MurD-like peptide ligases, peptide-binding domain"/>
    <property type="match status" value="1"/>
</dbReference>
<evidence type="ECO:0000313" key="11">
    <source>
        <dbReference type="EMBL" id="SVB47508.1"/>
    </source>
</evidence>
<dbReference type="Gene3D" id="3.40.1190.10">
    <property type="entry name" value="Mur-like, catalytic domain"/>
    <property type="match status" value="1"/>
</dbReference>
<evidence type="ECO:0000256" key="9">
    <source>
        <dbReference type="ARBA" id="ARBA00047493"/>
    </source>
</evidence>
<evidence type="ECO:0000256" key="1">
    <source>
        <dbReference type="ARBA" id="ARBA00001946"/>
    </source>
</evidence>
<organism evidence="11">
    <name type="scientific">marine metagenome</name>
    <dbReference type="NCBI Taxonomy" id="408172"/>
    <lineage>
        <taxon>unclassified sequences</taxon>
        <taxon>metagenomes</taxon>
        <taxon>ecological metagenomes</taxon>
    </lineage>
</organism>
<comment type="similarity">
    <text evidence="2">Belongs to the folylpolyglutamate synthase family.</text>
</comment>
<dbReference type="PROSITE" id="PS01011">
    <property type="entry name" value="FOLYLPOLYGLU_SYNT_1"/>
    <property type="match status" value="1"/>
</dbReference>
<dbReference type="InterPro" id="IPR013221">
    <property type="entry name" value="Mur_ligase_cen"/>
</dbReference>
<dbReference type="EC" id="6.3.2.17" evidence="3"/>
<dbReference type="InterPro" id="IPR036565">
    <property type="entry name" value="Mur-like_cat_sf"/>
</dbReference>
<evidence type="ECO:0000256" key="4">
    <source>
        <dbReference type="ARBA" id="ARBA00022598"/>
    </source>
</evidence>
<evidence type="ECO:0000256" key="5">
    <source>
        <dbReference type="ARBA" id="ARBA00022723"/>
    </source>
</evidence>
<keyword evidence="7" id="KW-0067">ATP-binding</keyword>
<reference evidence="11" key="1">
    <citation type="submission" date="2018-05" db="EMBL/GenBank/DDBJ databases">
        <authorList>
            <person name="Lanie J.A."/>
            <person name="Ng W.-L."/>
            <person name="Kazmierczak K.M."/>
            <person name="Andrzejewski T.M."/>
            <person name="Davidsen T.M."/>
            <person name="Wayne K.J."/>
            <person name="Tettelin H."/>
            <person name="Glass J.I."/>
            <person name="Rusch D."/>
            <person name="Podicherti R."/>
            <person name="Tsui H.-C.T."/>
            <person name="Winkler M.E."/>
        </authorList>
    </citation>
    <scope>NUCLEOTIDE SEQUENCE</scope>
</reference>
<evidence type="ECO:0000256" key="6">
    <source>
        <dbReference type="ARBA" id="ARBA00022741"/>
    </source>
</evidence>
<dbReference type="Pfam" id="PF08245">
    <property type="entry name" value="Mur_ligase_M"/>
    <property type="match status" value="1"/>
</dbReference>
<dbReference type="GO" id="GO:0005737">
    <property type="term" value="C:cytoplasm"/>
    <property type="evidence" value="ECO:0007669"/>
    <property type="project" value="TreeGrafter"/>
</dbReference>
<evidence type="ECO:0000256" key="8">
    <source>
        <dbReference type="ARBA" id="ARBA00022842"/>
    </source>
</evidence>
<dbReference type="EMBL" id="UINC01043451">
    <property type="protein sequence ID" value="SVB47508.1"/>
    <property type="molecule type" value="Genomic_DNA"/>
</dbReference>
<sequence length="324" mass="36293">MNESSYQEALDYLYSLTQSGIKLGLKNTARLLQHFGDPQLKTRTIHIGGTNGKGSTAAITESILRASGYKVGLYTSPHLLDFRERIQINRRMIEKQQTVDLITRIKSAVERIKIPITFFEFGTVLAFLYFNEQNTDINIIEVGLGGRLDATNLCQAEISIITSISRDHTQYLGEDLEQIAFEKACIIKESGTVFAHIPEYRVFKVVSDLSRKCSADLFCLGVDFQVDLEAGNEGKNIFSFKWGSLVLNNLTLPLTGSYQRDNAGLALSACLKLKERGLNIKEKHLRKGLETVSWEGRLETVSSHPTVVLDCAHNEESVRNMTIE</sequence>
<keyword evidence="4" id="KW-0436">Ligase</keyword>
<dbReference type="NCBIfam" id="TIGR01499">
    <property type="entry name" value="folC"/>
    <property type="match status" value="1"/>
</dbReference>
<evidence type="ECO:0000259" key="10">
    <source>
        <dbReference type="Pfam" id="PF08245"/>
    </source>
</evidence>
<comment type="catalytic activity">
    <reaction evidence="9">
        <text>(6S)-5,6,7,8-tetrahydrofolyl-(gamma-L-Glu)(n) + L-glutamate + ATP = (6S)-5,6,7,8-tetrahydrofolyl-(gamma-L-Glu)(n+1) + ADP + phosphate + H(+)</text>
        <dbReference type="Rhea" id="RHEA:10580"/>
        <dbReference type="Rhea" id="RHEA-COMP:14738"/>
        <dbReference type="Rhea" id="RHEA-COMP:14740"/>
        <dbReference type="ChEBI" id="CHEBI:15378"/>
        <dbReference type="ChEBI" id="CHEBI:29985"/>
        <dbReference type="ChEBI" id="CHEBI:30616"/>
        <dbReference type="ChEBI" id="CHEBI:43474"/>
        <dbReference type="ChEBI" id="CHEBI:141005"/>
        <dbReference type="ChEBI" id="CHEBI:456216"/>
        <dbReference type="EC" id="6.3.2.17"/>
    </reaction>
</comment>
<comment type="cofactor">
    <cofactor evidence="1">
        <name>Mg(2+)</name>
        <dbReference type="ChEBI" id="CHEBI:18420"/>
    </cofactor>
</comment>
<keyword evidence="5" id="KW-0479">Metal-binding</keyword>
<accession>A0A382EA02</accession>
<dbReference type="GO" id="GO:0005524">
    <property type="term" value="F:ATP binding"/>
    <property type="evidence" value="ECO:0007669"/>
    <property type="project" value="UniProtKB-KW"/>
</dbReference>
<dbReference type="GO" id="GO:0046872">
    <property type="term" value="F:metal ion binding"/>
    <property type="evidence" value="ECO:0007669"/>
    <property type="project" value="UniProtKB-KW"/>
</dbReference>
<dbReference type="AlphaFoldDB" id="A0A382EA02"/>
<protein>
    <recommendedName>
        <fullName evidence="3">tetrahydrofolate synthase</fullName>
        <ecNumber evidence="3">6.3.2.17</ecNumber>
    </recommendedName>
</protein>
<keyword evidence="6" id="KW-0547">Nucleotide-binding</keyword>
<evidence type="ECO:0000256" key="7">
    <source>
        <dbReference type="ARBA" id="ARBA00022840"/>
    </source>
</evidence>
<evidence type="ECO:0000256" key="3">
    <source>
        <dbReference type="ARBA" id="ARBA00013025"/>
    </source>
</evidence>
<dbReference type="SUPFAM" id="SSF53623">
    <property type="entry name" value="MurD-like peptide ligases, catalytic domain"/>
    <property type="match status" value="1"/>
</dbReference>
<dbReference type="InterPro" id="IPR001645">
    <property type="entry name" value="Folylpolyglutamate_synth"/>
</dbReference>